<feature type="compositionally biased region" description="Basic and acidic residues" evidence="1">
    <location>
        <begin position="84"/>
        <end position="95"/>
    </location>
</feature>
<protein>
    <submittedName>
        <fullName evidence="3">Uncharacterized protein</fullName>
    </submittedName>
</protein>
<dbReference type="EMBL" id="LSSL01003582">
    <property type="protein sequence ID" value="OLY80315.1"/>
    <property type="molecule type" value="Genomic_DNA"/>
</dbReference>
<evidence type="ECO:0000313" key="4">
    <source>
        <dbReference type="Proteomes" id="UP000187455"/>
    </source>
</evidence>
<dbReference type="Proteomes" id="UP000187455">
    <property type="component" value="Unassembled WGS sequence"/>
</dbReference>
<keyword evidence="4" id="KW-1185">Reference proteome</keyword>
<evidence type="ECO:0000313" key="3">
    <source>
        <dbReference type="EMBL" id="OLY80315.1"/>
    </source>
</evidence>
<reference evidence="3" key="2">
    <citation type="submission" date="2017-01" db="EMBL/GenBank/DDBJ databases">
        <authorList>
            <person name="Mah S.A."/>
            <person name="Swanson W.J."/>
            <person name="Moy G.W."/>
            <person name="Vacquier V.D."/>
        </authorList>
    </citation>
    <scope>NUCLEOTIDE SEQUENCE</scope>
    <source>
        <strain evidence="3">ALG-7-W6</strain>
    </source>
</reference>
<gene>
    <name evidence="3" type="ORF">AYI68_g5590</name>
    <name evidence="2" type="ORF">AYI68_g7089</name>
</gene>
<reference evidence="3 4" key="1">
    <citation type="journal article" date="2016" name="Mol. Biol. Evol.">
        <title>Genome-Wide Survey of Gut Fungi (Harpellales) Reveals the First Horizontally Transferred Ubiquitin Gene from a Mosquito Host.</title>
        <authorList>
            <person name="Wang Y."/>
            <person name="White M.M."/>
            <person name="Kvist S."/>
            <person name="Moncalvo J.M."/>
        </authorList>
    </citation>
    <scope>NUCLEOTIDE SEQUENCE [LARGE SCALE GENOMIC DNA]</scope>
    <source>
        <strain evidence="3 4">ALG-7-W6</strain>
    </source>
</reference>
<evidence type="ECO:0000313" key="2">
    <source>
        <dbReference type="EMBL" id="OLY78855.1"/>
    </source>
</evidence>
<name>A0A1R0GTV6_9FUNG</name>
<organism evidence="3 4">
    <name type="scientific">Smittium mucronatum</name>
    <dbReference type="NCBI Taxonomy" id="133383"/>
    <lineage>
        <taxon>Eukaryota</taxon>
        <taxon>Fungi</taxon>
        <taxon>Fungi incertae sedis</taxon>
        <taxon>Zoopagomycota</taxon>
        <taxon>Kickxellomycotina</taxon>
        <taxon>Harpellomycetes</taxon>
        <taxon>Harpellales</taxon>
        <taxon>Legeriomycetaceae</taxon>
        <taxon>Smittium</taxon>
    </lineage>
</organism>
<evidence type="ECO:0000256" key="1">
    <source>
        <dbReference type="SAM" id="MobiDB-lite"/>
    </source>
</evidence>
<dbReference type="AlphaFoldDB" id="A0A1R0GTV6"/>
<sequence>MLQDKRVHVQNAVPDVRPHIGMFTGRLCVPGRISRQNRVPETARFAGPRNLRDRGRCRNVRPNPVHGPDSANYSDARAAHRHREQWNERPARVRPDPPQTETAVFPADSRIRYGIAVDRSGGGYLHAREYLPLRNPELP</sequence>
<accession>A0A1R0GTV6</accession>
<feature type="region of interest" description="Disordered" evidence="1">
    <location>
        <begin position="49"/>
        <end position="102"/>
    </location>
</feature>
<proteinExistence type="predicted"/>
<dbReference type="EMBL" id="LSSL01005398">
    <property type="protein sequence ID" value="OLY78855.1"/>
    <property type="molecule type" value="Genomic_DNA"/>
</dbReference>
<comment type="caution">
    <text evidence="3">The sequence shown here is derived from an EMBL/GenBank/DDBJ whole genome shotgun (WGS) entry which is preliminary data.</text>
</comment>